<dbReference type="Ensembl" id="ENSEBUT00000011422.1">
    <property type="protein sequence ID" value="ENSEBUP00000010866.1"/>
    <property type="gene ID" value="ENSEBUG00000006979.1"/>
</dbReference>
<accession>A0A8C4WU40</accession>
<dbReference type="CDD" id="cd12307">
    <property type="entry name" value="RRM_NIFK_like"/>
    <property type="match status" value="1"/>
</dbReference>
<dbReference type="GeneTree" id="ENSGT00390000011515"/>
<evidence type="ECO:0000259" key="5">
    <source>
        <dbReference type="PROSITE" id="PS50102"/>
    </source>
</evidence>
<keyword evidence="3" id="KW-0539">Nucleus</keyword>
<dbReference type="SMART" id="SM00360">
    <property type="entry name" value="RRM"/>
    <property type="match status" value="1"/>
</dbReference>
<keyword evidence="2 4" id="KW-0694">RNA-binding</keyword>
<dbReference type="PROSITE" id="PS50102">
    <property type="entry name" value="RRM"/>
    <property type="match status" value="1"/>
</dbReference>
<reference evidence="6" key="1">
    <citation type="submission" date="2025-08" db="UniProtKB">
        <authorList>
            <consortium name="Ensembl"/>
        </authorList>
    </citation>
    <scope>IDENTIFICATION</scope>
</reference>
<evidence type="ECO:0000313" key="7">
    <source>
        <dbReference type="Proteomes" id="UP000694388"/>
    </source>
</evidence>
<dbReference type="InterPro" id="IPR012677">
    <property type="entry name" value="Nucleotide-bd_a/b_plait_sf"/>
</dbReference>
<organism evidence="6 7">
    <name type="scientific">Eptatretus burgeri</name>
    <name type="common">Inshore hagfish</name>
    <dbReference type="NCBI Taxonomy" id="7764"/>
    <lineage>
        <taxon>Eukaryota</taxon>
        <taxon>Metazoa</taxon>
        <taxon>Chordata</taxon>
        <taxon>Craniata</taxon>
        <taxon>Vertebrata</taxon>
        <taxon>Cyclostomata</taxon>
        <taxon>Myxini</taxon>
        <taxon>Myxiniformes</taxon>
        <taxon>Myxinidae</taxon>
        <taxon>Eptatretinae</taxon>
        <taxon>Eptatretus</taxon>
    </lineage>
</organism>
<proteinExistence type="predicted"/>
<dbReference type="Pfam" id="PF00076">
    <property type="entry name" value="RRM_1"/>
    <property type="match status" value="1"/>
</dbReference>
<dbReference type="Proteomes" id="UP000694388">
    <property type="component" value="Unplaced"/>
</dbReference>
<dbReference type="AlphaFoldDB" id="A0A8C4WU40"/>
<evidence type="ECO:0000256" key="3">
    <source>
        <dbReference type="ARBA" id="ARBA00023242"/>
    </source>
</evidence>
<comment type="subcellular location">
    <subcellularLocation>
        <location evidence="1">Nucleus</location>
        <location evidence="1">Nucleolus</location>
    </subcellularLocation>
</comment>
<feature type="domain" description="RRM" evidence="5">
    <location>
        <begin position="13"/>
        <end position="91"/>
    </location>
</feature>
<dbReference type="GO" id="GO:0005730">
    <property type="term" value="C:nucleolus"/>
    <property type="evidence" value="ECO:0007669"/>
    <property type="project" value="UniProtKB-SubCell"/>
</dbReference>
<name>A0A8C4WU40_EPTBU</name>
<dbReference type="Gene3D" id="3.30.70.330">
    <property type="match status" value="1"/>
</dbReference>
<dbReference type="OMA" id="HFINWSE"/>
<keyword evidence="7" id="KW-1185">Reference proteome</keyword>
<evidence type="ECO:0000256" key="1">
    <source>
        <dbReference type="ARBA" id="ARBA00004604"/>
    </source>
</evidence>
<reference evidence="6" key="2">
    <citation type="submission" date="2025-09" db="UniProtKB">
        <authorList>
            <consortium name="Ensembl"/>
        </authorList>
    </citation>
    <scope>IDENTIFICATION</scope>
</reference>
<sequence length="212" mass="25042">MPQSSHRLRDRPGTIYLGHIPPGFFELEMKRFFSQFGRVTRLRLSRSKHTGRSKGYAFIEFELEEVAKVVAETMNNYLFYERLLKCEFLEPERVHPATFYGANRIFTKPIRFEVLRYNKEKNKLQLQRMCSKLLSKPRRLRKKMATHGINYDFPGLVNTSLHFGRQSVDAQQNWEGGDACEGEDDLDGCNLHIVEKINRSNIWRRESMRLHT</sequence>
<dbReference type="GO" id="GO:0003723">
    <property type="term" value="F:RNA binding"/>
    <property type="evidence" value="ECO:0007669"/>
    <property type="project" value="UniProtKB-UniRule"/>
</dbReference>
<evidence type="ECO:0000256" key="4">
    <source>
        <dbReference type="PROSITE-ProRule" id="PRU00176"/>
    </source>
</evidence>
<evidence type="ECO:0000256" key="2">
    <source>
        <dbReference type="ARBA" id="ARBA00022884"/>
    </source>
</evidence>
<dbReference type="PANTHER" id="PTHR46754">
    <property type="entry name" value="MKI67 FHA DOMAIN-INTERACTING NUCLEOLAR PHOSPHOPROTEIN"/>
    <property type="match status" value="1"/>
</dbReference>
<dbReference type="SUPFAM" id="SSF54928">
    <property type="entry name" value="RNA-binding domain, RBD"/>
    <property type="match status" value="1"/>
</dbReference>
<dbReference type="InterPro" id="IPR000504">
    <property type="entry name" value="RRM_dom"/>
</dbReference>
<dbReference type="InterPro" id="IPR035979">
    <property type="entry name" value="RBD_domain_sf"/>
</dbReference>
<evidence type="ECO:0000313" key="6">
    <source>
        <dbReference type="Ensembl" id="ENSEBUP00000010866.1"/>
    </source>
</evidence>
<protein>
    <submittedName>
        <fullName evidence="6">Nucleolar protein interacting with the FHA domain of MKI67</fullName>
    </submittedName>
</protein>